<proteinExistence type="predicted"/>
<dbReference type="Proteomes" id="UP000632063">
    <property type="component" value="Unassembled WGS sequence"/>
</dbReference>
<sequence>MSEPTPPSRAILDQIATLPRSGKPVVICDVDEVILHLIRPLESYMMSIGLCFLSSNYRLTGNIARQDTRTPLSAADAKRVIETFFDAECHNQELVEGADTALRRVSSLADVVLLTNLPGSHNKPVRQQLLNRHGIPYPLLVNSGPKGGAVASLAAGRPDPVVFIDDSPTNHSSVHASLPSARLIQFVADSRFRNSLAIEPHISLLTGDWNQTAAFIEDILGAGGR</sequence>
<keyword evidence="2" id="KW-1185">Reference proteome</keyword>
<dbReference type="RefSeq" id="WP_192145541.1">
    <property type="nucleotide sequence ID" value="NZ_JACYXI010000001.1"/>
</dbReference>
<reference evidence="1 2" key="2">
    <citation type="journal article" date="2021" name="Int. J. Syst. Evol. Microbiol.">
        <title>Roseibium litorale sp. nov., isolated from a tidal flat sediment and proposal for the reclassification of Labrenzia polysiphoniae as Roseibium polysiphoniae comb. nov.</title>
        <authorList>
            <person name="Liu Y."/>
            <person name="Pei T."/>
            <person name="Du J."/>
            <person name="Chao M."/>
            <person name="Deng M.R."/>
            <person name="Zhu H."/>
        </authorList>
    </citation>
    <scope>NUCLEOTIDE SEQUENCE [LARGE SCALE GENOMIC DNA]</scope>
    <source>
        <strain evidence="1 2">4C16A</strain>
    </source>
</reference>
<gene>
    <name evidence="1" type="ORF">IG616_00925</name>
</gene>
<organism evidence="1 2">
    <name type="scientific">Roseibium litorale</name>
    <dbReference type="NCBI Taxonomy" id="2803841"/>
    <lineage>
        <taxon>Bacteria</taxon>
        <taxon>Pseudomonadati</taxon>
        <taxon>Pseudomonadota</taxon>
        <taxon>Alphaproteobacteria</taxon>
        <taxon>Hyphomicrobiales</taxon>
        <taxon>Stappiaceae</taxon>
        <taxon>Roseibium</taxon>
    </lineage>
</organism>
<reference evidence="2" key="1">
    <citation type="submission" date="2020-09" db="EMBL/GenBank/DDBJ databases">
        <title>The genome sequence of strain Labrenzia suaedae 4C16A.</title>
        <authorList>
            <person name="Liu Y."/>
        </authorList>
    </citation>
    <scope>NUCLEOTIDE SEQUENCE [LARGE SCALE GENOMIC DNA]</scope>
    <source>
        <strain evidence="2">4C16A</strain>
    </source>
</reference>
<comment type="caution">
    <text evidence="1">The sequence shown here is derived from an EMBL/GenBank/DDBJ whole genome shotgun (WGS) entry which is preliminary data.</text>
</comment>
<dbReference type="EMBL" id="JACYXI010000001">
    <property type="protein sequence ID" value="MBD8890095.1"/>
    <property type="molecule type" value="Genomic_DNA"/>
</dbReference>
<evidence type="ECO:0000313" key="2">
    <source>
        <dbReference type="Proteomes" id="UP000632063"/>
    </source>
</evidence>
<dbReference type="SUPFAM" id="SSF56784">
    <property type="entry name" value="HAD-like"/>
    <property type="match status" value="1"/>
</dbReference>
<evidence type="ECO:0000313" key="1">
    <source>
        <dbReference type="EMBL" id="MBD8890095.1"/>
    </source>
</evidence>
<name>A0ABR9CI95_9HYPH</name>
<accession>A0ABR9CI95</accession>
<dbReference type="InterPro" id="IPR036412">
    <property type="entry name" value="HAD-like_sf"/>
</dbReference>
<protein>
    <submittedName>
        <fullName evidence="1">Uncharacterized protein</fullName>
    </submittedName>
</protein>